<dbReference type="EMBL" id="KI395277">
    <property type="protein sequence ID" value="ERM98741.1"/>
    <property type="molecule type" value="Genomic_DNA"/>
</dbReference>
<feature type="region of interest" description="Disordered" evidence="1">
    <location>
        <begin position="79"/>
        <end position="116"/>
    </location>
</feature>
<protein>
    <submittedName>
        <fullName evidence="2">Uncharacterized protein</fullName>
    </submittedName>
</protein>
<keyword evidence="3" id="KW-1185">Reference proteome</keyword>
<proteinExistence type="predicted"/>
<dbReference type="Gramene" id="ERM98741">
    <property type="protein sequence ID" value="ERM98741"/>
    <property type="gene ID" value="AMTR_s00082p00089210"/>
</dbReference>
<evidence type="ECO:0000313" key="3">
    <source>
        <dbReference type="Proteomes" id="UP000017836"/>
    </source>
</evidence>
<evidence type="ECO:0000313" key="2">
    <source>
        <dbReference type="EMBL" id="ERM98741.1"/>
    </source>
</evidence>
<evidence type="ECO:0000256" key="1">
    <source>
        <dbReference type="SAM" id="MobiDB-lite"/>
    </source>
</evidence>
<dbReference type="HOGENOM" id="CLU_2100172_0_0_1"/>
<dbReference type="Proteomes" id="UP000017836">
    <property type="component" value="Unassembled WGS sequence"/>
</dbReference>
<name>W1NPP3_AMBTC</name>
<gene>
    <name evidence="2" type="ORF">AMTR_s00082p00089210</name>
</gene>
<reference evidence="3" key="1">
    <citation type="journal article" date="2013" name="Science">
        <title>The Amborella genome and the evolution of flowering plants.</title>
        <authorList>
            <consortium name="Amborella Genome Project"/>
        </authorList>
    </citation>
    <scope>NUCLEOTIDE SEQUENCE [LARGE SCALE GENOMIC DNA]</scope>
</reference>
<accession>W1NPP3</accession>
<organism evidence="2 3">
    <name type="scientific">Amborella trichopoda</name>
    <dbReference type="NCBI Taxonomy" id="13333"/>
    <lineage>
        <taxon>Eukaryota</taxon>
        <taxon>Viridiplantae</taxon>
        <taxon>Streptophyta</taxon>
        <taxon>Embryophyta</taxon>
        <taxon>Tracheophyta</taxon>
        <taxon>Spermatophyta</taxon>
        <taxon>Magnoliopsida</taxon>
        <taxon>Amborellales</taxon>
        <taxon>Amborellaceae</taxon>
        <taxon>Amborella</taxon>
    </lineage>
</organism>
<dbReference type="AlphaFoldDB" id="W1NPP3"/>
<sequence length="116" mass="11935">MGRGIAKELEGGGCGWGRFREDEVRVGVRVGGRGVEKGWGKEGKLLGGVSPTAREHGLLLRSSGMVRVIEGERLGVLGSGRGRMGGEQAKRGGTEGSGCEGWGSLEEKGRAGALAS</sequence>